<accession>A0A8T0E0D1</accession>
<evidence type="ECO:0000313" key="2">
    <source>
        <dbReference type="EMBL" id="KAF8764238.1"/>
    </source>
</evidence>
<feature type="signal peptide" evidence="1">
    <location>
        <begin position="1"/>
        <end position="16"/>
    </location>
</feature>
<dbReference type="EMBL" id="JABXBU010002231">
    <property type="protein sequence ID" value="KAF8764238.1"/>
    <property type="molecule type" value="Genomic_DNA"/>
</dbReference>
<reference evidence="2" key="1">
    <citation type="journal article" date="2020" name="bioRxiv">
        <title>Chromosome-level reference genome of the European wasp spider Argiope bruennichi: a resource for studies on range expansion and evolutionary adaptation.</title>
        <authorList>
            <person name="Sheffer M.M."/>
            <person name="Hoppe A."/>
            <person name="Krehenwinkel H."/>
            <person name="Uhl G."/>
            <person name="Kuss A.W."/>
            <person name="Jensen L."/>
            <person name="Jensen C."/>
            <person name="Gillespie R.G."/>
            <person name="Hoff K.J."/>
            <person name="Prost S."/>
        </authorList>
    </citation>
    <scope>NUCLEOTIDE SEQUENCE</scope>
</reference>
<name>A0A8T0E0D1_ARGBR</name>
<sequence length="246" mass="27892">MMFCLILLSSFIAVKGTENSFYPFIIPISTGRGHSQHTTHVFTHPVIRTQVLVLGAGDHQPQSSDEQYRDGYHYDQKFQQTYKYRPNDYRDEPSIHQPRAHGLSPSAKYSIPVEQSSWKPIRSIPLDYLPLKYLGEDGPAVAKVVYESMSASKHSSDDDDEGPLILPVGIKKLHNPQLRDLQEENRNTFMLIHQRISYIGEINMTGLPGWIDLKLLLLLVFTISEVSASCCHSYYPVYYPVHVGGG</sequence>
<keyword evidence="3" id="KW-1185">Reference proteome</keyword>
<dbReference type="AlphaFoldDB" id="A0A8T0E0D1"/>
<keyword evidence="1" id="KW-0732">Signal</keyword>
<proteinExistence type="predicted"/>
<feature type="chain" id="PRO_5035914827" evidence="1">
    <location>
        <begin position="17"/>
        <end position="246"/>
    </location>
</feature>
<protein>
    <submittedName>
        <fullName evidence="2">Uncharacterized protein</fullName>
    </submittedName>
</protein>
<dbReference type="Proteomes" id="UP000807504">
    <property type="component" value="Unassembled WGS sequence"/>
</dbReference>
<organism evidence="2 3">
    <name type="scientific">Argiope bruennichi</name>
    <name type="common">Wasp spider</name>
    <name type="synonym">Aranea bruennichi</name>
    <dbReference type="NCBI Taxonomy" id="94029"/>
    <lineage>
        <taxon>Eukaryota</taxon>
        <taxon>Metazoa</taxon>
        <taxon>Ecdysozoa</taxon>
        <taxon>Arthropoda</taxon>
        <taxon>Chelicerata</taxon>
        <taxon>Arachnida</taxon>
        <taxon>Araneae</taxon>
        <taxon>Araneomorphae</taxon>
        <taxon>Entelegynae</taxon>
        <taxon>Araneoidea</taxon>
        <taxon>Araneidae</taxon>
        <taxon>Argiope</taxon>
    </lineage>
</organism>
<evidence type="ECO:0000313" key="3">
    <source>
        <dbReference type="Proteomes" id="UP000807504"/>
    </source>
</evidence>
<reference evidence="2" key="2">
    <citation type="submission" date="2020-06" db="EMBL/GenBank/DDBJ databases">
        <authorList>
            <person name="Sheffer M."/>
        </authorList>
    </citation>
    <scope>NUCLEOTIDE SEQUENCE</scope>
</reference>
<evidence type="ECO:0000256" key="1">
    <source>
        <dbReference type="SAM" id="SignalP"/>
    </source>
</evidence>
<gene>
    <name evidence="2" type="ORF">HNY73_022332</name>
</gene>
<comment type="caution">
    <text evidence="2">The sequence shown here is derived from an EMBL/GenBank/DDBJ whole genome shotgun (WGS) entry which is preliminary data.</text>
</comment>